<keyword evidence="3" id="KW-1185">Reference proteome</keyword>
<dbReference type="RefSeq" id="WP_380619124.1">
    <property type="nucleotide sequence ID" value="NZ_JBHSDK010000010.1"/>
</dbReference>
<dbReference type="Pfam" id="PF01872">
    <property type="entry name" value="RibD_C"/>
    <property type="match status" value="1"/>
</dbReference>
<dbReference type="Proteomes" id="UP001595823">
    <property type="component" value="Unassembled WGS sequence"/>
</dbReference>
<dbReference type="InterPro" id="IPR050765">
    <property type="entry name" value="Riboflavin_Biosynth_HTPR"/>
</dbReference>
<dbReference type="SUPFAM" id="SSF53597">
    <property type="entry name" value="Dihydrofolate reductase-like"/>
    <property type="match status" value="1"/>
</dbReference>
<evidence type="ECO:0000259" key="1">
    <source>
        <dbReference type="Pfam" id="PF01872"/>
    </source>
</evidence>
<dbReference type="InterPro" id="IPR002734">
    <property type="entry name" value="RibDG_C"/>
</dbReference>
<name>A0ABV8TX07_9ACTN</name>
<protein>
    <submittedName>
        <fullName evidence="2">Dihydrofolate reductase family protein</fullName>
    </submittedName>
</protein>
<reference evidence="3" key="1">
    <citation type="journal article" date="2019" name="Int. J. Syst. Evol. Microbiol.">
        <title>The Global Catalogue of Microorganisms (GCM) 10K type strain sequencing project: providing services to taxonomists for standard genome sequencing and annotation.</title>
        <authorList>
            <consortium name="The Broad Institute Genomics Platform"/>
            <consortium name="The Broad Institute Genome Sequencing Center for Infectious Disease"/>
            <person name="Wu L."/>
            <person name="Ma J."/>
        </authorList>
    </citation>
    <scope>NUCLEOTIDE SEQUENCE [LARGE SCALE GENOMIC DNA]</scope>
    <source>
        <strain evidence="3">IBRC-M 10908</strain>
    </source>
</reference>
<dbReference type="EMBL" id="JBHSDK010000010">
    <property type="protein sequence ID" value="MFC4334938.1"/>
    <property type="molecule type" value="Genomic_DNA"/>
</dbReference>
<feature type="domain" description="Bacterial bifunctional deaminase-reductase C-terminal" evidence="1">
    <location>
        <begin position="3"/>
        <end position="177"/>
    </location>
</feature>
<proteinExistence type="predicted"/>
<dbReference type="InterPro" id="IPR024072">
    <property type="entry name" value="DHFR-like_dom_sf"/>
</dbReference>
<dbReference type="PANTHER" id="PTHR38011:SF11">
    <property type="entry name" value="2,5-DIAMINO-6-RIBOSYLAMINO-4(3H)-PYRIMIDINONE 5'-PHOSPHATE REDUCTASE"/>
    <property type="match status" value="1"/>
</dbReference>
<gene>
    <name evidence="2" type="ORF">ACFPET_06990</name>
</gene>
<sequence length="184" mass="20721">MRKLVSFIGISLDGYYKGPDGQFDFANVDQEFYDFSNRQDAHIDTLMFGRETYELMASHWPTATATENDPEVIEFMNGVDKIAVSTTLEKVEWNNTTLVRGDIASKVAELKEQEGKEIAMFGSVQLTASLLERGLVDELRVMVFPVVLGEGVSLFATLEERLPLELLRTTTFRSGNVLLVYRPV</sequence>
<comment type="caution">
    <text evidence="2">The sequence shown here is derived from an EMBL/GenBank/DDBJ whole genome shotgun (WGS) entry which is preliminary data.</text>
</comment>
<evidence type="ECO:0000313" key="2">
    <source>
        <dbReference type="EMBL" id="MFC4334938.1"/>
    </source>
</evidence>
<evidence type="ECO:0000313" key="3">
    <source>
        <dbReference type="Proteomes" id="UP001595823"/>
    </source>
</evidence>
<accession>A0ABV8TX07</accession>
<dbReference type="PANTHER" id="PTHR38011">
    <property type="entry name" value="DIHYDROFOLATE REDUCTASE FAMILY PROTEIN (AFU_ORTHOLOGUE AFUA_8G06820)"/>
    <property type="match status" value="1"/>
</dbReference>
<organism evidence="2 3">
    <name type="scientific">Salininema proteolyticum</name>
    <dbReference type="NCBI Taxonomy" id="1607685"/>
    <lineage>
        <taxon>Bacteria</taxon>
        <taxon>Bacillati</taxon>
        <taxon>Actinomycetota</taxon>
        <taxon>Actinomycetes</taxon>
        <taxon>Glycomycetales</taxon>
        <taxon>Glycomycetaceae</taxon>
        <taxon>Salininema</taxon>
    </lineage>
</organism>
<dbReference type="Gene3D" id="3.40.430.10">
    <property type="entry name" value="Dihydrofolate Reductase, subunit A"/>
    <property type="match status" value="1"/>
</dbReference>